<evidence type="ECO:0000313" key="1">
    <source>
        <dbReference type="EMBL" id="MCI59594.1"/>
    </source>
</evidence>
<keyword evidence="2" id="KW-1185">Reference proteome</keyword>
<feature type="non-terminal residue" evidence="1">
    <location>
        <position position="1"/>
    </location>
</feature>
<organism evidence="1 2">
    <name type="scientific">Trifolium medium</name>
    <dbReference type="NCBI Taxonomy" id="97028"/>
    <lineage>
        <taxon>Eukaryota</taxon>
        <taxon>Viridiplantae</taxon>
        <taxon>Streptophyta</taxon>
        <taxon>Embryophyta</taxon>
        <taxon>Tracheophyta</taxon>
        <taxon>Spermatophyta</taxon>
        <taxon>Magnoliopsida</taxon>
        <taxon>eudicotyledons</taxon>
        <taxon>Gunneridae</taxon>
        <taxon>Pentapetalae</taxon>
        <taxon>rosids</taxon>
        <taxon>fabids</taxon>
        <taxon>Fabales</taxon>
        <taxon>Fabaceae</taxon>
        <taxon>Papilionoideae</taxon>
        <taxon>50 kb inversion clade</taxon>
        <taxon>NPAAA clade</taxon>
        <taxon>Hologalegina</taxon>
        <taxon>IRL clade</taxon>
        <taxon>Trifolieae</taxon>
        <taxon>Trifolium</taxon>
    </lineage>
</organism>
<sequence>VVQNGLSAGWGQVVILPENKHREGLGFSPSSARAAKPNDVMKTIKNTFYSAGFIHPPTTEANAIIGDDTEEESPIFVTHGVVCHNWIAV</sequence>
<accession>A0A392TG66</accession>
<feature type="non-terminal residue" evidence="1">
    <location>
        <position position="89"/>
    </location>
</feature>
<reference evidence="1 2" key="1">
    <citation type="journal article" date="2018" name="Front. Plant Sci.">
        <title>Red Clover (Trifolium pratense) and Zigzag Clover (T. medium) - A Picture of Genomic Similarities and Differences.</title>
        <authorList>
            <person name="Dluhosova J."/>
            <person name="Istvanek J."/>
            <person name="Nedelnik J."/>
            <person name="Repkova J."/>
        </authorList>
    </citation>
    <scope>NUCLEOTIDE SEQUENCE [LARGE SCALE GENOMIC DNA]</scope>
    <source>
        <strain evidence="2">cv. 10/8</strain>
        <tissue evidence="1">Leaf</tissue>
    </source>
</reference>
<evidence type="ECO:0000313" key="2">
    <source>
        <dbReference type="Proteomes" id="UP000265520"/>
    </source>
</evidence>
<name>A0A392TG66_9FABA</name>
<proteinExistence type="predicted"/>
<dbReference type="Proteomes" id="UP000265520">
    <property type="component" value="Unassembled WGS sequence"/>
</dbReference>
<dbReference type="EMBL" id="LXQA010566623">
    <property type="protein sequence ID" value="MCI59594.1"/>
    <property type="molecule type" value="Genomic_DNA"/>
</dbReference>
<protein>
    <submittedName>
        <fullName evidence="1">Uncharacterized protein</fullName>
    </submittedName>
</protein>
<dbReference type="AlphaFoldDB" id="A0A392TG66"/>
<comment type="caution">
    <text evidence="1">The sequence shown here is derived from an EMBL/GenBank/DDBJ whole genome shotgun (WGS) entry which is preliminary data.</text>
</comment>